<comment type="catalytic activity">
    <reaction evidence="7">
        <text>riboflavin + ATP = FMN + ADP + H(+)</text>
        <dbReference type="Rhea" id="RHEA:14357"/>
        <dbReference type="ChEBI" id="CHEBI:15378"/>
        <dbReference type="ChEBI" id="CHEBI:30616"/>
        <dbReference type="ChEBI" id="CHEBI:57986"/>
        <dbReference type="ChEBI" id="CHEBI:58210"/>
        <dbReference type="ChEBI" id="CHEBI:456216"/>
        <dbReference type="EC" id="2.7.1.26"/>
    </reaction>
</comment>
<dbReference type="Gene3D" id="2.40.30.30">
    <property type="entry name" value="Riboflavin kinase-like"/>
    <property type="match status" value="1"/>
</dbReference>
<dbReference type="SUPFAM" id="SSF82114">
    <property type="entry name" value="Riboflavin kinase-like"/>
    <property type="match status" value="1"/>
</dbReference>
<evidence type="ECO:0000256" key="6">
    <source>
        <dbReference type="ARBA" id="ARBA00022840"/>
    </source>
</evidence>
<evidence type="ECO:0000256" key="7">
    <source>
        <dbReference type="ARBA" id="ARBA00047880"/>
    </source>
</evidence>
<dbReference type="Pfam" id="PF01687">
    <property type="entry name" value="Flavokinase"/>
    <property type="match status" value="1"/>
</dbReference>
<dbReference type="Proteomes" id="UP000018747">
    <property type="component" value="Unassembled WGS sequence"/>
</dbReference>
<evidence type="ECO:0000256" key="4">
    <source>
        <dbReference type="ARBA" id="ARBA00022679"/>
    </source>
</evidence>
<keyword evidence="10" id="KW-1185">Reference proteome</keyword>
<proteinExistence type="predicted"/>
<keyword evidence="3" id="KW-0288">FMN</keyword>
<evidence type="ECO:0000256" key="5">
    <source>
        <dbReference type="ARBA" id="ARBA00022741"/>
    </source>
</evidence>
<reference evidence="9" key="1">
    <citation type="submission" date="2013-05" db="EMBL/GenBank/DDBJ databases">
        <authorList>
            <person name="Harkins D.M."/>
            <person name="Durkin A.S."/>
            <person name="Brinkac L.M."/>
            <person name="Haft D.H."/>
            <person name="Selengut J.D."/>
            <person name="Sanka R."/>
            <person name="DePew J."/>
            <person name="Purushe J."/>
            <person name="Hartskeerl R.A."/>
            <person name="Ahmed A."/>
            <person name="van der Linden H."/>
            <person name="Goris M.G.A."/>
            <person name="Vinetz J.M."/>
            <person name="Sutton G.G."/>
            <person name="Nierman W.C."/>
            <person name="Fouts D.E."/>
        </authorList>
    </citation>
    <scope>NUCLEOTIDE SEQUENCE [LARGE SCALE GENOMIC DNA]</scope>
    <source>
        <strain evidence="9">L 60</strain>
    </source>
</reference>
<dbReference type="InterPro" id="IPR015865">
    <property type="entry name" value="Riboflavin_kinase_bac/euk"/>
</dbReference>
<evidence type="ECO:0000259" key="8">
    <source>
        <dbReference type="Pfam" id="PF01687"/>
    </source>
</evidence>
<gene>
    <name evidence="9" type="ORF">LEP1GSC062_3559</name>
</gene>
<keyword evidence="4" id="KW-0808">Transferase</keyword>
<evidence type="ECO:0000313" key="10">
    <source>
        <dbReference type="Proteomes" id="UP000018747"/>
    </source>
</evidence>
<keyword evidence="9" id="KW-0418">Kinase</keyword>
<evidence type="ECO:0000313" key="9">
    <source>
        <dbReference type="EMBL" id="EQA64601.1"/>
    </source>
</evidence>
<feature type="domain" description="Riboflavin kinase" evidence="8">
    <location>
        <begin position="6"/>
        <end position="36"/>
    </location>
</feature>
<sequence>MLLNEVNRIRDEIKFSGVENLISQLKEDEIESRKILKFKTSAR</sequence>
<evidence type="ECO:0000256" key="2">
    <source>
        <dbReference type="ARBA" id="ARBA00022630"/>
    </source>
</evidence>
<dbReference type="EMBL" id="AHMT02000003">
    <property type="protein sequence ID" value="EQA64601.1"/>
    <property type="molecule type" value="Genomic_DNA"/>
</dbReference>
<protein>
    <recommendedName>
        <fullName evidence="1">riboflavin kinase</fullName>
        <ecNumber evidence="1">2.7.1.26</ecNumber>
    </recommendedName>
</protein>
<keyword evidence="6" id="KW-0067">ATP-binding</keyword>
<organism evidence="9 10">
    <name type="scientific">Leptospira alexanderi serovar Manhao 3 str. L 60</name>
    <dbReference type="NCBI Taxonomy" id="1049759"/>
    <lineage>
        <taxon>Bacteria</taxon>
        <taxon>Pseudomonadati</taxon>
        <taxon>Spirochaetota</taxon>
        <taxon>Spirochaetia</taxon>
        <taxon>Leptospirales</taxon>
        <taxon>Leptospiraceae</taxon>
        <taxon>Leptospira</taxon>
    </lineage>
</organism>
<comment type="caution">
    <text evidence="9">The sequence shown here is derived from an EMBL/GenBank/DDBJ whole genome shotgun (WGS) entry which is preliminary data.</text>
</comment>
<keyword evidence="2" id="KW-0285">Flavoprotein</keyword>
<evidence type="ECO:0000256" key="1">
    <source>
        <dbReference type="ARBA" id="ARBA00012105"/>
    </source>
</evidence>
<name>V6I3P8_9LEPT</name>
<evidence type="ECO:0000256" key="3">
    <source>
        <dbReference type="ARBA" id="ARBA00022643"/>
    </source>
</evidence>
<keyword evidence="5" id="KW-0547">Nucleotide-binding</keyword>
<dbReference type="GO" id="GO:0009231">
    <property type="term" value="P:riboflavin biosynthetic process"/>
    <property type="evidence" value="ECO:0007669"/>
    <property type="project" value="InterPro"/>
</dbReference>
<accession>V6I3P8</accession>
<dbReference type="AlphaFoldDB" id="V6I3P8"/>
<dbReference type="GO" id="GO:0005524">
    <property type="term" value="F:ATP binding"/>
    <property type="evidence" value="ECO:0007669"/>
    <property type="project" value="UniProtKB-KW"/>
</dbReference>
<dbReference type="GO" id="GO:0008531">
    <property type="term" value="F:riboflavin kinase activity"/>
    <property type="evidence" value="ECO:0007669"/>
    <property type="project" value="UniProtKB-EC"/>
</dbReference>
<dbReference type="InterPro" id="IPR023465">
    <property type="entry name" value="Riboflavin_kinase_dom_sf"/>
</dbReference>
<dbReference type="EC" id="2.7.1.26" evidence="1"/>